<gene>
    <name evidence="2" type="ORF">H3146_06005</name>
</gene>
<sequence length="722" mass="76926">MSTDLPTPRPADQPITEDQLDAIDWSRVRNVGDVVHVPASGDLPAGRIEVIDPAEYARLEKRVQAREAGPAMVALSVTGRAVGLTCRGIGTLLDWTATGAGAVAALGWRYVRAHDLADRLGGAADEGSYKKVVALRKKRWRFLAWAAPAGALAVNAAGWAALVWGAGMTAADSMWITPGALTGGLLAACAVYGRYRRQHRVRAGQVIAPQHLTAIEAAAEDDGEPFPIAEAHTPEQAADCLHRALVAEHIPVADVTMARREDWGWALTVRVSEGTPAAITAAAGALETRLDLPTGGVKVQPMQARRACAVVRLVSGDPFASAPDLPHRAPGSLSITDKARVGTSIAGDPLEITLAGVIGLVVAASGGGKTGLLQALAEVTTACRDTITIDLDPHGDGLEDLAPAVRLTGRSQEQIEAVLLWLLMYSKGRARLRKQLGMGRKWKVSPDRPAIVVFIDEFPKLSDLGKRLAFDLALVGRKEGVWALFASQGGTSRYLGEAFAQMLALKIVGPCKVGDTRAVFGDGSTQEGWAPHTLSPATDTDPRDAGHIYAQGIPGVPDEPVEYKVHEIPSKTLAKLAAERADSQLDPDEDSLAAMHKVDLPDYVQPTFDAEGELKKEAPVKLLTWDALLRLCRQDDGDDEGPARATGHVRTDAAAVMREQGTDRMLTADLAEALQSWSDQIYGDLTEDVLRDRLREAGAGAPVPLGREYGNRRGYKLGALTE</sequence>
<dbReference type="InterPro" id="IPR027417">
    <property type="entry name" value="P-loop_NTPase"/>
</dbReference>
<accession>A0A7W3WID4</accession>
<dbReference type="AlphaFoldDB" id="A0A7W3WID4"/>
<feature type="transmembrane region" description="Helical" evidence="1">
    <location>
        <begin position="142"/>
        <end position="162"/>
    </location>
</feature>
<dbReference type="RefSeq" id="WP_181353713.1">
    <property type="nucleotide sequence ID" value="NZ_JABJWZ010000031.1"/>
</dbReference>
<keyword evidence="1" id="KW-1133">Transmembrane helix</keyword>
<keyword evidence="1" id="KW-0472">Membrane</keyword>
<evidence type="ECO:0000313" key="3">
    <source>
        <dbReference type="Proteomes" id="UP000525686"/>
    </source>
</evidence>
<evidence type="ECO:0000313" key="2">
    <source>
        <dbReference type="EMBL" id="MBB1252921.1"/>
    </source>
</evidence>
<reference evidence="3" key="1">
    <citation type="submission" date="2020-05" db="EMBL/GenBank/DDBJ databases">
        <title>Classification of alakaliphilic streptomycetes isolated from an alkaline soil next to Lonar Crater, India and a proposal for the recognition of Streptomyces alkaliterrae sp. nov.</title>
        <authorList>
            <person name="Golinska P."/>
        </authorList>
    </citation>
    <scope>NUCLEOTIDE SEQUENCE [LARGE SCALE GENOMIC DNA]</scope>
    <source>
        <strain evidence="3">OF3</strain>
    </source>
</reference>
<feature type="transmembrane region" description="Helical" evidence="1">
    <location>
        <begin position="174"/>
        <end position="193"/>
    </location>
</feature>
<organism evidence="2 3">
    <name type="scientific">Streptomyces alkaliterrae</name>
    <dbReference type="NCBI Taxonomy" id="2213162"/>
    <lineage>
        <taxon>Bacteria</taxon>
        <taxon>Bacillati</taxon>
        <taxon>Actinomycetota</taxon>
        <taxon>Actinomycetes</taxon>
        <taxon>Kitasatosporales</taxon>
        <taxon>Streptomycetaceae</taxon>
        <taxon>Streptomyces</taxon>
    </lineage>
</organism>
<evidence type="ECO:0008006" key="4">
    <source>
        <dbReference type="Google" id="ProtNLM"/>
    </source>
</evidence>
<evidence type="ECO:0000256" key="1">
    <source>
        <dbReference type="SAM" id="Phobius"/>
    </source>
</evidence>
<keyword evidence="1" id="KW-0812">Transmembrane</keyword>
<name>A0A7W3WID4_9ACTN</name>
<comment type="caution">
    <text evidence="2">The sequence shown here is derived from an EMBL/GenBank/DDBJ whole genome shotgun (WGS) entry which is preliminary data.</text>
</comment>
<dbReference type="Proteomes" id="UP000525686">
    <property type="component" value="Unassembled WGS sequence"/>
</dbReference>
<proteinExistence type="predicted"/>
<dbReference type="Gene3D" id="3.40.50.300">
    <property type="entry name" value="P-loop containing nucleotide triphosphate hydrolases"/>
    <property type="match status" value="1"/>
</dbReference>
<dbReference type="EMBL" id="JABJWZ010000031">
    <property type="protein sequence ID" value="MBB1252921.1"/>
    <property type="molecule type" value="Genomic_DNA"/>
</dbReference>
<dbReference type="SUPFAM" id="SSF52540">
    <property type="entry name" value="P-loop containing nucleoside triphosphate hydrolases"/>
    <property type="match status" value="1"/>
</dbReference>
<protein>
    <recommendedName>
        <fullName evidence="4">FtsK domain-containing protein</fullName>
    </recommendedName>
</protein>